<keyword evidence="3" id="KW-0238">DNA-binding</keyword>
<dbReference type="InterPro" id="IPR036388">
    <property type="entry name" value="WH-like_DNA-bd_sf"/>
</dbReference>
<evidence type="ECO:0000256" key="3">
    <source>
        <dbReference type="ARBA" id="ARBA00023125"/>
    </source>
</evidence>
<name>A0ABP6ZTI4_9ACTN</name>
<dbReference type="EMBL" id="BAABDQ010000059">
    <property type="protein sequence ID" value="GAA3619381.1"/>
    <property type="molecule type" value="Genomic_DNA"/>
</dbReference>
<evidence type="ECO:0000259" key="5">
    <source>
        <dbReference type="PROSITE" id="PS50931"/>
    </source>
</evidence>
<dbReference type="Proteomes" id="UP001500630">
    <property type="component" value="Unassembled WGS sequence"/>
</dbReference>
<dbReference type="PROSITE" id="PS50931">
    <property type="entry name" value="HTH_LYSR"/>
    <property type="match status" value="1"/>
</dbReference>
<sequence length="315" mass="34482">MPDDVEMRLLRHFVAVAEELHFSRAAQRLFIAQQALSRDIQRLEDRVGVRLLERTTRRVGLTPAGELFLARAREMLGIFDATLFELRGEPRSLTVDIVGSGLTPALVLAEARHAASEVEFFARFHTGAEAALPLVLAERLDVTFGRAPGQTDGLRQRPVRYEPIAVVLPERHPLAGLAAVPFESLRGTAPCIRAGDHATPGWEHAVLQLLAPFGVDPALAHPHVQGAEELAQHVRDRNAPILTLAGQPAVPGAVVRPLTDPVAIFPWMMIWRAGAEHPGLRALHDAVDELAAAHDWLSVPAGTWLPEPEASRLRR</sequence>
<gene>
    <name evidence="6" type="primary">stgR</name>
    <name evidence="6" type="ORF">GCM10022419_126270</name>
</gene>
<dbReference type="Pfam" id="PF03466">
    <property type="entry name" value="LysR_substrate"/>
    <property type="match status" value="1"/>
</dbReference>
<dbReference type="PANTHER" id="PTHR30346">
    <property type="entry name" value="TRANSCRIPTIONAL DUAL REGULATOR HCAR-RELATED"/>
    <property type="match status" value="1"/>
</dbReference>
<dbReference type="Gene3D" id="1.10.10.10">
    <property type="entry name" value="Winged helix-like DNA-binding domain superfamily/Winged helix DNA-binding domain"/>
    <property type="match status" value="1"/>
</dbReference>
<dbReference type="SUPFAM" id="SSF46785">
    <property type="entry name" value="Winged helix' DNA-binding domain"/>
    <property type="match status" value="1"/>
</dbReference>
<evidence type="ECO:0000313" key="7">
    <source>
        <dbReference type="Proteomes" id="UP001500630"/>
    </source>
</evidence>
<dbReference type="SUPFAM" id="SSF53850">
    <property type="entry name" value="Periplasmic binding protein-like II"/>
    <property type="match status" value="1"/>
</dbReference>
<evidence type="ECO:0000313" key="6">
    <source>
        <dbReference type="EMBL" id="GAA3619381.1"/>
    </source>
</evidence>
<keyword evidence="2" id="KW-0805">Transcription regulation</keyword>
<proteinExistence type="inferred from homology"/>
<evidence type="ECO:0000256" key="4">
    <source>
        <dbReference type="ARBA" id="ARBA00023163"/>
    </source>
</evidence>
<feature type="domain" description="HTH lysR-type" evidence="5">
    <location>
        <begin position="5"/>
        <end position="62"/>
    </location>
</feature>
<accession>A0ABP6ZTI4</accession>
<dbReference type="Gene3D" id="3.40.190.10">
    <property type="entry name" value="Periplasmic binding protein-like II"/>
    <property type="match status" value="2"/>
</dbReference>
<dbReference type="InterPro" id="IPR005119">
    <property type="entry name" value="LysR_subst-bd"/>
</dbReference>
<keyword evidence="7" id="KW-1185">Reference proteome</keyword>
<comment type="caution">
    <text evidence="6">The sequence shown here is derived from an EMBL/GenBank/DDBJ whole genome shotgun (WGS) entry which is preliminary data.</text>
</comment>
<dbReference type="InterPro" id="IPR000847">
    <property type="entry name" value="LysR_HTH_N"/>
</dbReference>
<evidence type="ECO:0000256" key="1">
    <source>
        <dbReference type="ARBA" id="ARBA00009437"/>
    </source>
</evidence>
<dbReference type="PANTHER" id="PTHR30346:SF0">
    <property type="entry name" value="HCA OPERON TRANSCRIPTIONAL ACTIVATOR HCAR"/>
    <property type="match status" value="1"/>
</dbReference>
<evidence type="ECO:0000256" key="2">
    <source>
        <dbReference type="ARBA" id="ARBA00023015"/>
    </source>
</evidence>
<dbReference type="InterPro" id="IPR036390">
    <property type="entry name" value="WH_DNA-bd_sf"/>
</dbReference>
<protein>
    <submittedName>
        <fullName evidence="6">LysR family transcriptional regulator StgR</fullName>
    </submittedName>
</protein>
<dbReference type="PRINTS" id="PR00039">
    <property type="entry name" value="HTHLYSR"/>
</dbReference>
<reference evidence="7" key="1">
    <citation type="journal article" date="2019" name="Int. J. Syst. Evol. Microbiol.">
        <title>The Global Catalogue of Microorganisms (GCM) 10K type strain sequencing project: providing services to taxonomists for standard genome sequencing and annotation.</title>
        <authorList>
            <consortium name="The Broad Institute Genomics Platform"/>
            <consortium name="The Broad Institute Genome Sequencing Center for Infectious Disease"/>
            <person name="Wu L."/>
            <person name="Ma J."/>
        </authorList>
    </citation>
    <scope>NUCLEOTIDE SEQUENCE [LARGE SCALE GENOMIC DNA]</scope>
    <source>
        <strain evidence="7">JCM 17326</strain>
    </source>
</reference>
<organism evidence="6 7">
    <name type="scientific">Nonomuraea rosea</name>
    <dbReference type="NCBI Taxonomy" id="638574"/>
    <lineage>
        <taxon>Bacteria</taxon>
        <taxon>Bacillati</taxon>
        <taxon>Actinomycetota</taxon>
        <taxon>Actinomycetes</taxon>
        <taxon>Streptosporangiales</taxon>
        <taxon>Streptosporangiaceae</taxon>
        <taxon>Nonomuraea</taxon>
    </lineage>
</organism>
<dbReference type="RefSeq" id="WP_345578525.1">
    <property type="nucleotide sequence ID" value="NZ_BAABDQ010000059.1"/>
</dbReference>
<comment type="similarity">
    <text evidence="1">Belongs to the LysR transcriptional regulatory family.</text>
</comment>
<dbReference type="Pfam" id="PF00126">
    <property type="entry name" value="HTH_1"/>
    <property type="match status" value="1"/>
</dbReference>
<keyword evidence="4" id="KW-0804">Transcription</keyword>